<dbReference type="InterPro" id="IPR006638">
    <property type="entry name" value="Elp3/MiaA/NifB-like_rSAM"/>
</dbReference>
<comment type="function">
    <text evidence="3">Probably acts as a heme chaperone, transferring heme to an unknown acceptor. Binds one molecule of heme per monomer, possibly covalently. Binds 1 [4Fe-4S] cluster. The cluster is coordinated with 3 cysteines and an exchangeable S-adenosyl-L-methionine.</text>
</comment>
<dbReference type="Proteomes" id="UP001235840">
    <property type="component" value="Unassembled WGS sequence"/>
</dbReference>
<dbReference type="EMBL" id="JAUSTY010000023">
    <property type="protein sequence ID" value="MDQ0168029.1"/>
    <property type="molecule type" value="Genomic_DNA"/>
</dbReference>
<keyword evidence="3" id="KW-0408">Iron</keyword>
<proteinExistence type="inferred from homology"/>
<accession>A0ABT9W475</accession>
<dbReference type="SFLD" id="SFLDF00288">
    <property type="entry name" value="HemN-like__clustered_with_nucl"/>
    <property type="match status" value="1"/>
</dbReference>
<dbReference type="InterPro" id="IPR058240">
    <property type="entry name" value="rSAM_sf"/>
</dbReference>
<dbReference type="InterPro" id="IPR034505">
    <property type="entry name" value="Coproporphyrinogen-III_oxidase"/>
</dbReference>
<keyword evidence="3" id="KW-0349">Heme</keyword>
<dbReference type="SFLD" id="SFLDF00562">
    <property type="entry name" value="HemN-like__clustered_with_heat"/>
    <property type="match status" value="1"/>
</dbReference>
<dbReference type="PROSITE" id="PS51918">
    <property type="entry name" value="RADICAL_SAM"/>
    <property type="match status" value="1"/>
</dbReference>
<dbReference type="InterPro" id="IPR010723">
    <property type="entry name" value="HemN_C"/>
</dbReference>
<name>A0ABT9W475_9BACI</name>
<dbReference type="InterPro" id="IPR023404">
    <property type="entry name" value="rSAM_horseshoe"/>
</dbReference>
<evidence type="ECO:0000313" key="5">
    <source>
        <dbReference type="EMBL" id="MDQ0168029.1"/>
    </source>
</evidence>
<keyword evidence="3" id="KW-0963">Cytoplasm</keyword>
<dbReference type="NCBIfam" id="TIGR00539">
    <property type="entry name" value="hemN_rel"/>
    <property type="match status" value="1"/>
</dbReference>
<dbReference type="PANTHER" id="PTHR13932">
    <property type="entry name" value="COPROPORPHYRINIGEN III OXIDASE"/>
    <property type="match status" value="1"/>
</dbReference>
<dbReference type="CDD" id="cd01335">
    <property type="entry name" value="Radical_SAM"/>
    <property type="match status" value="1"/>
</dbReference>
<keyword evidence="6" id="KW-1185">Reference proteome</keyword>
<keyword evidence="5" id="KW-0560">Oxidoreductase</keyword>
<evidence type="ECO:0000313" key="6">
    <source>
        <dbReference type="Proteomes" id="UP001235840"/>
    </source>
</evidence>
<evidence type="ECO:0000256" key="1">
    <source>
        <dbReference type="ARBA" id="ARBA00006100"/>
    </source>
</evidence>
<dbReference type="RefSeq" id="WP_307397446.1">
    <property type="nucleotide sequence ID" value="NZ_BAAADK010000015.1"/>
</dbReference>
<dbReference type="PANTHER" id="PTHR13932:SF5">
    <property type="entry name" value="RADICAL S-ADENOSYL METHIONINE DOMAIN-CONTAINING PROTEIN 1, MITOCHONDRIAL"/>
    <property type="match status" value="1"/>
</dbReference>
<dbReference type="InterPro" id="IPR004559">
    <property type="entry name" value="HemW-like"/>
</dbReference>
<dbReference type="SFLD" id="SFLDS00029">
    <property type="entry name" value="Radical_SAM"/>
    <property type="match status" value="1"/>
</dbReference>
<gene>
    <name evidence="5" type="ORF">J2S11_003959</name>
</gene>
<dbReference type="Pfam" id="PF06969">
    <property type="entry name" value="HemN_C"/>
    <property type="match status" value="1"/>
</dbReference>
<comment type="caution">
    <text evidence="5">The sequence shown here is derived from an EMBL/GenBank/DDBJ whole genome shotgun (WGS) entry which is preliminary data.</text>
</comment>
<comment type="subcellular location">
    <subcellularLocation>
        <location evidence="3">Cytoplasm</location>
    </subcellularLocation>
</comment>
<feature type="domain" description="Radical SAM core" evidence="4">
    <location>
        <begin position="1"/>
        <end position="238"/>
    </location>
</feature>
<protein>
    <recommendedName>
        <fullName evidence="2 3">Heme chaperone HemW</fullName>
    </recommendedName>
</protein>
<evidence type="ECO:0000259" key="4">
    <source>
        <dbReference type="PROSITE" id="PS51918"/>
    </source>
</evidence>
<reference evidence="5 6" key="1">
    <citation type="submission" date="2023-07" db="EMBL/GenBank/DDBJ databases">
        <title>Genomic Encyclopedia of Type Strains, Phase IV (KMG-IV): sequencing the most valuable type-strain genomes for metagenomic binning, comparative biology and taxonomic classification.</title>
        <authorList>
            <person name="Goeker M."/>
        </authorList>
    </citation>
    <scope>NUCLEOTIDE SEQUENCE [LARGE SCALE GENOMIC DNA]</scope>
    <source>
        <strain evidence="5 6">DSM 12751</strain>
    </source>
</reference>
<evidence type="ECO:0000256" key="2">
    <source>
        <dbReference type="ARBA" id="ARBA00017228"/>
    </source>
</evidence>
<dbReference type="SFLD" id="SFLDG01082">
    <property type="entry name" value="B12-binding_domain_containing"/>
    <property type="match status" value="1"/>
</dbReference>
<dbReference type="Gene3D" id="3.80.30.20">
    <property type="entry name" value="tm_1862 like domain"/>
    <property type="match status" value="1"/>
</dbReference>
<sequence>MPRAVYIHIPFCNRICPYCDFNKYVFKGQPVQEYVQALEKEMLLTFPFPSYSIPLGEGIQTIFVGGGTPTVLTAEQLKEFLQSIKRQISFSELVEFTFEANPETIDKEKLDIMLEYGVNRLSFGVQTFDRELLKRLGRMHSPEDVYSSISLARQSGFKNISIDLMFGLPNQSLATFHETLDISFELGVEHFSAYSLKVEEGTFFHKLYQKDKLPLPTEEDEVRMYSDLMERMRTEGYEQYEISNFSKPGFRSTHNLTYWRNAEYYGLGAGAHGYVQGRRHVNIAGVQEYIDTLAQDKLPYVSTHDVLTEEAMEDYMIMGLRTREGVSSIQFQHNFHQPLEEVYTDQLQELIQDQLIERTGDKYRLTREGMFLGNEVFEKFLH</sequence>
<comment type="similarity">
    <text evidence="1">Belongs to the anaerobic coproporphyrinogen-III oxidase family. HemW subfamily.</text>
</comment>
<dbReference type="Pfam" id="PF04055">
    <property type="entry name" value="Radical_SAM"/>
    <property type="match status" value="1"/>
</dbReference>
<dbReference type="GO" id="GO:0051989">
    <property type="term" value="F:coproporphyrinogen dehydrogenase activity"/>
    <property type="evidence" value="ECO:0007669"/>
    <property type="project" value="UniProtKB-EC"/>
</dbReference>
<keyword evidence="3" id="KW-0143">Chaperone</keyword>
<keyword evidence="3" id="KW-0479">Metal-binding</keyword>
<keyword evidence="3" id="KW-0949">S-adenosyl-L-methionine</keyword>
<keyword evidence="3" id="KW-0004">4Fe-4S</keyword>
<dbReference type="SMART" id="SM00729">
    <property type="entry name" value="Elp3"/>
    <property type="match status" value="1"/>
</dbReference>
<organism evidence="5 6">
    <name type="scientific">Caldalkalibacillus horti</name>
    <dbReference type="NCBI Taxonomy" id="77523"/>
    <lineage>
        <taxon>Bacteria</taxon>
        <taxon>Bacillati</taxon>
        <taxon>Bacillota</taxon>
        <taxon>Bacilli</taxon>
        <taxon>Bacillales</taxon>
        <taxon>Bacillaceae</taxon>
        <taxon>Caldalkalibacillus</taxon>
    </lineage>
</organism>
<dbReference type="SFLD" id="SFLDG01065">
    <property type="entry name" value="anaerobic_coproporphyrinogen-I"/>
    <property type="match status" value="1"/>
</dbReference>
<dbReference type="SUPFAM" id="SSF102114">
    <property type="entry name" value="Radical SAM enzymes"/>
    <property type="match status" value="1"/>
</dbReference>
<dbReference type="InterPro" id="IPR007197">
    <property type="entry name" value="rSAM"/>
</dbReference>
<evidence type="ECO:0000256" key="3">
    <source>
        <dbReference type="RuleBase" id="RU364116"/>
    </source>
</evidence>
<keyword evidence="3" id="KW-0411">Iron-sulfur</keyword>